<comment type="caution">
    <text evidence="5">The sequence shown here is derived from an EMBL/GenBank/DDBJ whole genome shotgun (WGS) entry which is preliminary data.</text>
</comment>
<keyword evidence="2" id="KW-1133">Transmembrane helix</keyword>
<feature type="compositionally biased region" description="Low complexity" evidence="1">
    <location>
        <begin position="394"/>
        <end position="409"/>
    </location>
</feature>
<keyword evidence="6" id="KW-1185">Reference proteome</keyword>
<feature type="domain" description="DUF7939" evidence="4">
    <location>
        <begin position="507"/>
        <end position="591"/>
    </location>
</feature>
<evidence type="ECO:0000256" key="1">
    <source>
        <dbReference type="SAM" id="MobiDB-lite"/>
    </source>
</evidence>
<feature type="signal peptide" evidence="3">
    <location>
        <begin position="1"/>
        <end position="32"/>
    </location>
</feature>
<evidence type="ECO:0000256" key="2">
    <source>
        <dbReference type="SAM" id="Phobius"/>
    </source>
</evidence>
<dbReference type="InterPro" id="IPR057699">
    <property type="entry name" value="DUF7939"/>
</dbReference>
<dbReference type="InterPro" id="IPR025738">
    <property type="entry name" value="BatD"/>
</dbReference>
<dbReference type="Pfam" id="PF25607">
    <property type="entry name" value="DUF7939"/>
    <property type="match status" value="1"/>
</dbReference>
<feature type="transmembrane region" description="Helical" evidence="2">
    <location>
        <begin position="456"/>
        <end position="478"/>
    </location>
</feature>
<dbReference type="PANTHER" id="PTHR40940">
    <property type="entry name" value="PROTEIN BATD-RELATED"/>
    <property type="match status" value="1"/>
</dbReference>
<proteinExistence type="predicted"/>
<dbReference type="PANTHER" id="PTHR40940:SF1">
    <property type="entry name" value="PROTEIN BATD"/>
    <property type="match status" value="1"/>
</dbReference>
<feature type="region of interest" description="Disordered" evidence="1">
    <location>
        <begin position="394"/>
        <end position="438"/>
    </location>
</feature>
<sequence length="610" mass="67185">MVVRHLFNASLIPTLAMILAILLLLGSTSLHANEVSAALNKNVVTENEIVQLTVRADFSDTGTGPDFSPLKRDFDILSQSQNSQFSFNLGTNKALSFWVVTLKPKAVGNFQIPSIKVGNETSNPLYLEVKPARQMTDTNGNPLVRLEFKTDTLQPYVQQQVKLTLELFSAAPLQNTKLSTPNHPNLLIERLSDDQIRYEDINGTSYQVLTREYIAFPQRSGSVQLNNQTVDAILSTSSGRRAITVKSSTIDLDVLPIPASYGNTNWLPTDALAIKSQLTTSLDTPRVGDTLNWTIDISAHGVLGEQLPTINFDSTRAYKLYPTPPKFDTRKSSAGVTGRESINIEVVPTEAGTLTLPKVEVIYWDPTERAVKSVSAMTNTMEIAALPSIAATEISSSPQTPTPEPSQTIDNNEKTSEPVAPISLKKPNKVTEPSVPSDAEPAKLNVVLETQQSTPIPWVTILAIALIVMGTTGLLILLRRQRQHPRSETDEQVPTLQEFAPLTSQDESSAFNQLLNGCRNNDLSTLRLNLLEWARHRWGSDSIRGVEDIKRLANNPRLTQLLMEAELVMYSDTASTQWNGEALANTLEEYATGQKKPSQASQLKTLYPNF</sequence>
<evidence type="ECO:0000313" key="5">
    <source>
        <dbReference type="EMBL" id="RDL43158.1"/>
    </source>
</evidence>
<dbReference type="EMBL" id="QKRA01000009">
    <property type="protein sequence ID" value="RDL43158.1"/>
    <property type="molecule type" value="Genomic_DNA"/>
</dbReference>
<accession>A0A370U5W5</accession>
<dbReference type="Proteomes" id="UP000254326">
    <property type="component" value="Unassembled WGS sequence"/>
</dbReference>
<keyword evidence="2" id="KW-0472">Membrane</keyword>
<organism evidence="5 6">
    <name type="scientific">Marinomonas piezotolerans</name>
    <dbReference type="NCBI Taxonomy" id="2213058"/>
    <lineage>
        <taxon>Bacteria</taxon>
        <taxon>Pseudomonadati</taxon>
        <taxon>Pseudomonadota</taxon>
        <taxon>Gammaproteobacteria</taxon>
        <taxon>Oceanospirillales</taxon>
        <taxon>Oceanospirillaceae</taxon>
        <taxon>Marinomonas</taxon>
    </lineage>
</organism>
<keyword evidence="2" id="KW-0812">Transmembrane</keyword>
<keyword evidence="3" id="KW-0732">Signal</keyword>
<gene>
    <name evidence="5" type="ORF">DN730_15740</name>
</gene>
<evidence type="ECO:0000256" key="3">
    <source>
        <dbReference type="SAM" id="SignalP"/>
    </source>
</evidence>
<feature type="chain" id="PRO_5016563381" evidence="3">
    <location>
        <begin position="33"/>
        <end position="610"/>
    </location>
</feature>
<name>A0A370U5W5_9GAMM</name>
<protein>
    <submittedName>
        <fullName evidence="5">Protein BatD</fullName>
    </submittedName>
</protein>
<dbReference type="AlphaFoldDB" id="A0A370U5W5"/>
<dbReference type="Pfam" id="PF13584">
    <property type="entry name" value="BatD"/>
    <property type="match status" value="1"/>
</dbReference>
<dbReference type="RefSeq" id="WP_115469109.1">
    <property type="nucleotide sequence ID" value="NZ_QKRA01000009.1"/>
</dbReference>
<evidence type="ECO:0000259" key="4">
    <source>
        <dbReference type="Pfam" id="PF25607"/>
    </source>
</evidence>
<evidence type="ECO:0000313" key="6">
    <source>
        <dbReference type="Proteomes" id="UP000254326"/>
    </source>
</evidence>
<dbReference type="OrthoDB" id="5293418at2"/>
<reference evidence="5 6" key="1">
    <citation type="submission" date="2018-06" db="EMBL/GenBank/DDBJ databases">
        <title>Marinomonas sp. YLB-05 draft genome sequence.</title>
        <authorList>
            <person name="Yu L."/>
            <person name="Tang X."/>
        </authorList>
    </citation>
    <scope>NUCLEOTIDE SEQUENCE [LARGE SCALE GENOMIC DNA]</scope>
    <source>
        <strain evidence="5 6">YLB-05</strain>
    </source>
</reference>